<dbReference type="Pfam" id="PF00950">
    <property type="entry name" value="ABC-3"/>
    <property type="match status" value="1"/>
</dbReference>
<evidence type="ECO:0000313" key="11">
    <source>
        <dbReference type="Proteomes" id="UP000436284"/>
    </source>
</evidence>
<dbReference type="InterPro" id="IPR037294">
    <property type="entry name" value="ABC_BtuC-like"/>
</dbReference>
<proteinExistence type="inferred from homology"/>
<keyword evidence="3 8" id="KW-0813">Transport</keyword>
<dbReference type="OrthoDB" id="9788905at2"/>
<evidence type="ECO:0000256" key="2">
    <source>
        <dbReference type="ARBA" id="ARBA00008034"/>
    </source>
</evidence>
<dbReference type="SUPFAM" id="SSF81345">
    <property type="entry name" value="ABC transporter involved in vitamin B12 uptake, BtuC"/>
    <property type="match status" value="1"/>
</dbReference>
<comment type="subcellular location">
    <subcellularLocation>
        <location evidence="1 8">Cell membrane</location>
        <topology evidence="1 8">Multi-pass membrane protein</topology>
    </subcellularLocation>
</comment>
<dbReference type="PANTHER" id="PTHR30477">
    <property type="entry name" value="ABC-TRANSPORTER METAL-BINDING PROTEIN"/>
    <property type="match status" value="1"/>
</dbReference>
<sequence length="292" mass="30902">MSDILTSYTFMIVALGTVILAIASGIIGTVSVIKGQSLIGDAVGHATFPGVVLAFMLAGTRDALTLALGALLLGIIAFFIIQIITEHSTITLDSALALVLSSFFGLGMALMSFVQGNPDFEGTQGLSDYIFGQAAYMLRSDVYLILVASGLSLLVFTLFYQQLKIYIFDPVYSRSIGISNMMMNFMILAITITLIAVGLKAVGAILIVNLLIAPAVIGQLWSDRFIHVLVIAGIAGAVSAFTGTYISTAANDIATGPAIILVLSAIVLLSLLFARKGLLRRSMLKRKVGERS</sequence>
<evidence type="ECO:0000256" key="9">
    <source>
        <dbReference type="SAM" id="Phobius"/>
    </source>
</evidence>
<keyword evidence="4" id="KW-1003">Cell membrane</keyword>
<reference evidence="10 11" key="1">
    <citation type="submission" date="2019-12" db="EMBL/GenBank/DDBJ databases">
        <title>Salinicoccus cyprini sp. nov., isolated from gastro-intestinal tract of mirror carp, Cyprinus carpio var. specularis, collected from Gobind Sagar Reservoir, Himachal Pradesh, India.</title>
        <authorList>
            <person name="Talwar C."/>
            <person name="Singh A.K."/>
            <person name="Lal R."/>
            <person name="Negi R.K."/>
        </authorList>
    </citation>
    <scope>NUCLEOTIDE SEQUENCE [LARGE SCALE GENOMIC DNA]</scope>
    <source>
        <strain evidence="10 11">J-82</strain>
    </source>
</reference>
<dbReference type="Proteomes" id="UP000436284">
    <property type="component" value="Unassembled WGS sequence"/>
</dbReference>
<organism evidence="10 11">
    <name type="scientific">Salinicoccus hispanicus</name>
    <dbReference type="NCBI Taxonomy" id="157225"/>
    <lineage>
        <taxon>Bacteria</taxon>
        <taxon>Bacillati</taxon>
        <taxon>Bacillota</taxon>
        <taxon>Bacilli</taxon>
        <taxon>Bacillales</taxon>
        <taxon>Staphylococcaceae</taxon>
        <taxon>Salinicoccus</taxon>
    </lineage>
</organism>
<dbReference type="EMBL" id="WUUK01000004">
    <property type="protein sequence ID" value="MXQ51844.1"/>
    <property type="molecule type" value="Genomic_DNA"/>
</dbReference>
<evidence type="ECO:0000256" key="7">
    <source>
        <dbReference type="ARBA" id="ARBA00023136"/>
    </source>
</evidence>
<feature type="transmembrane region" description="Helical" evidence="9">
    <location>
        <begin position="96"/>
        <end position="114"/>
    </location>
</feature>
<keyword evidence="6 9" id="KW-1133">Transmembrane helix</keyword>
<dbReference type="RefSeq" id="WP_160657137.1">
    <property type="nucleotide sequence ID" value="NZ_JBHRWU010000001.1"/>
</dbReference>
<evidence type="ECO:0000256" key="3">
    <source>
        <dbReference type="ARBA" id="ARBA00022448"/>
    </source>
</evidence>
<dbReference type="PANTHER" id="PTHR30477:SF3">
    <property type="entry name" value="METAL TRANSPORT SYSTEM MEMBRANE PROTEIN CT_069-RELATED"/>
    <property type="match status" value="1"/>
</dbReference>
<evidence type="ECO:0000313" key="10">
    <source>
        <dbReference type="EMBL" id="MXQ51844.1"/>
    </source>
</evidence>
<feature type="transmembrane region" description="Helical" evidence="9">
    <location>
        <begin position="142"/>
        <end position="160"/>
    </location>
</feature>
<comment type="similarity">
    <text evidence="2 8">Belongs to the ABC-3 integral membrane protein family.</text>
</comment>
<name>A0A6N8U1A4_9STAP</name>
<dbReference type="InterPro" id="IPR001626">
    <property type="entry name" value="ABC_TroCD"/>
</dbReference>
<dbReference type="AlphaFoldDB" id="A0A6N8U1A4"/>
<dbReference type="GO" id="GO:0055085">
    <property type="term" value="P:transmembrane transport"/>
    <property type="evidence" value="ECO:0007669"/>
    <property type="project" value="InterPro"/>
</dbReference>
<feature type="transmembrane region" description="Helical" evidence="9">
    <location>
        <begin position="6"/>
        <end position="26"/>
    </location>
</feature>
<feature type="transmembrane region" description="Helical" evidence="9">
    <location>
        <begin position="253"/>
        <end position="274"/>
    </location>
</feature>
<evidence type="ECO:0000256" key="6">
    <source>
        <dbReference type="ARBA" id="ARBA00022989"/>
    </source>
</evidence>
<comment type="caution">
    <text evidence="10">The sequence shown here is derived from an EMBL/GenBank/DDBJ whole genome shotgun (WGS) entry which is preliminary data.</text>
</comment>
<protein>
    <submittedName>
        <fullName evidence="10">Iron chelate uptake ABC transporter family permease subunit</fullName>
    </submittedName>
</protein>
<keyword evidence="5 8" id="KW-0812">Transmembrane</keyword>
<accession>A0A6N8U1A4</accession>
<feature type="transmembrane region" description="Helical" evidence="9">
    <location>
        <begin position="64"/>
        <end position="84"/>
    </location>
</feature>
<dbReference type="GO" id="GO:0010043">
    <property type="term" value="P:response to zinc ion"/>
    <property type="evidence" value="ECO:0007669"/>
    <property type="project" value="TreeGrafter"/>
</dbReference>
<evidence type="ECO:0000256" key="5">
    <source>
        <dbReference type="ARBA" id="ARBA00022692"/>
    </source>
</evidence>
<evidence type="ECO:0000256" key="4">
    <source>
        <dbReference type="ARBA" id="ARBA00022475"/>
    </source>
</evidence>
<dbReference type="GO" id="GO:0043190">
    <property type="term" value="C:ATP-binding cassette (ABC) transporter complex"/>
    <property type="evidence" value="ECO:0007669"/>
    <property type="project" value="InterPro"/>
</dbReference>
<keyword evidence="11" id="KW-1185">Reference proteome</keyword>
<evidence type="ECO:0000256" key="1">
    <source>
        <dbReference type="ARBA" id="ARBA00004651"/>
    </source>
</evidence>
<feature type="transmembrane region" description="Helical" evidence="9">
    <location>
        <begin position="38"/>
        <end position="58"/>
    </location>
</feature>
<dbReference type="Gene3D" id="1.10.3470.10">
    <property type="entry name" value="ABC transporter involved in vitamin B12 uptake, BtuC"/>
    <property type="match status" value="1"/>
</dbReference>
<feature type="transmembrane region" description="Helical" evidence="9">
    <location>
        <begin position="228"/>
        <end position="247"/>
    </location>
</feature>
<gene>
    <name evidence="10" type="ORF">GQ671_11260</name>
</gene>
<keyword evidence="7 9" id="KW-0472">Membrane</keyword>
<evidence type="ECO:0000256" key="8">
    <source>
        <dbReference type="RuleBase" id="RU003943"/>
    </source>
</evidence>